<accession>A0A562PGI5</accession>
<dbReference type="CDD" id="cd07814">
    <property type="entry name" value="SRPBCC_CalC_Aha1-like"/>
    <property type="match status" value="1"/>
</dbReference>
<protein>
    <submittedName>
        <fullName evidence="3">Uncharacterized protein YndB with AHSA1/START domain</fullName>
    </submittedName>
</protein>
<dbReference type="Pfam" id="PF08327">
    <property type="entry name" value="AHSA1"/>
    <property type="match status" value="2"/>
</dbReference>
<evidence type="ECO:0000313" key="3">
    <source>
        <dbReference type="EMBL" id="TWI43551.1"/>
    </source>
</evidence>
<reference evidence="3 4" key="1">
    <citation type="journal article" date="2015" name="Stand. Genomic Sci.">
        <title>Genomic Encyclopedia of Bacterial and Archaeal Type Strains, Phase III: the genomes of soil and plant-associated and newly described type strains.</title>
        <authorList>
            <person name="Whitman W.B."/>
            <person name="Woyke T."/>
            <person name="Klenk H.P."/>
            <person name="Zhou Y."/>
            <person name="Lilburn T.G."/>
            <person name="Beck B.J."/>
            <person name="De Vos P."/>
            <person name="Vandamme P."/>
            <person name="Eisen J.A."/>
            <person name="Garrity G."/>
            <person name="Hugenholtz P."/>
            <person name="Kyrpides N.C."/>
        </authorList>
    </citation>
    <scope>NUCLEOTIDE SEQUENCE [LARGE SCALE GENOMIC DNA]</scope>
    <source>
        <strain evidence="3 4">CGMCC 1.10685</strain>
    </source>
</reference>
<dbReference type="Proteomes" id="UP000315112">
    <property type="component" value="Unassembled WGS sequence"/>
</dbReference>
<dbReference type="CDD" id="cd08894">
    <property type="entry name" value="SRPBCC_CalC_Aha1-like_1"/>
    <property type="match status" value="1"/>
</dbReference>
<evidence type="ECO:0000259" key="2">
    <source>
        <dbReference type="Pfam" id="PF08327"/>
    </source>
</evidence>
<dbReference type="InterPro" id="IPR013538">
    <property type="entry name" value="ASHA1/2-like_C"/>
</dbReference>
<name>A0A562PGI5_9BURK</name>
<feature type="domain" description="Activator of Hsp90 ATPase homologue 1/2-like C-terminal" evidence="2">
    <location>
        <begin position="187"/>
        <end position="318"/>
    </location>
</feature>
<evidence type="ECO:0000256" key="1">
    <source>
        <dbReference type="ARBA" id="ARBA00006817"/>
    </source>
</evidence>
<organism evidence="3 4">
    <name type="scientific">Pseudoduganella flava</name>
    <dbReference type="NCBI Taxonomy" id="871742"/>
    <lineage>
        <taxon>Bacteria</taxon>
        <taxon>Pseudomonadati</taxon>
        <taxon>Pseudomonadota</taxon>
        <taxon>Betaproteobacteria</taxon>
        <taxon>Burkholderiales</taxon>
        <taxon>Oxalobacteraceae</taxon>
        <taxon>Telluria group</taxon>
        <taxon>Pseudoduganella</taxon>
    </lineage>
</organism>
<gene>
    <name evidence="3" type="ORF">IP92_05116</name>
</gene>
<dbReference type="AlphaFoldDB" id="A0A562PGI5"/>
<sequence>MANADDAGFTIRRVFDAPRELVFATMTDPAHLQHWWGPKECTITVARADVRPGGIFHYCMHPRAGGAGMEVWGRFDFHEIDKPRRIVFVNGFADEQGNRIRYPLLPLWPLEVLNTTTLEEDDGKTVMTLHSVPVNASEAERAAFQAGHASMEQGFNGMYDVFEQYLEQYLKSVNTADREIVITRTLRAPRELVFDAFTDPQHVGIWWGPNGFAVKTAAMDVRPGGSWRFEMTGPDGTVWPNLIEYVEVERPARLVYRHGSGSDADPAFDVIVTFEDTGGTTLLTMRSVFASPEALAEVRRYGAEELGNQTIDKLAAYIANQLEEQA</sequence>
<evidence type="ECO:0000313" key="4">
    <source>
        <dbReference type="Proteomes" id="UP000315112"/>
    </source>
</evidence>
<dbReference type="InterPro" id="IPR023393">
    <property type="entry name" value="START-like_dom_sf"/>
</dbReference>
<proteinExistence type="inferred from homology"/>
<dbReference type="RefSeq" id="WP_199271778.1">
    <property type="nucleotide sequence ID" value="NZ_CP046904.1"/>
</dbReference>
<dbReference type="EMBL" id="VLKW01000012">
    <property type="protein sequence ID" value="TWI43551.1"/>
    <property type="molecule type" value="Genomic_DNA"/>
</dbReference>
<dbReference type="Gene3D" id="3.30.530.20">
    <property type="match status" value="2"/>
</dbReference>
<dbReference type="SUPFAM" id="SSF55961">
    <property type="entry name" value="Bet v1-like"/>
    <property type="match status" value="2"/>
</dbReference>
<feature type="domain" description="Activator of Hsp90 ATPase homologue 1/2-like C-terminal" evidence="2">
    <location>
        <begin position="16"/>
        <end position="167"/>
    </location>
</feature>
<comment type="caution">
    <text evidence="3">The sequence shown here is derived from an EMBL/GenBank/DDBJ whole genome shotgun (WGS) entry which is preliminary data.</text>
</comment>
<comment type="similarity">
    <text evidence="1">Belongs to the AHA1 family.</text>
</comment>